<reference evidence="18" key="6">
    <citation type="journal article" date="2019" name="Dis. Model. Mech.">
        <title>Vascular defects of &lt;i&gt;DYRK1A&lt;/i&gt; knockouts are ameliorated by modulating calcium signaling in zebrafish.</title>
        <authorList>
            <person name="Cho H.J."/>
            <person name="Lee J.G."/>
            <person name="Kim J.H."/>
            <person name="Kim S.Y."/>
            <person name="Huh Y.H."/>
            <person name="Kim H.J."/>
            <person name="Lee K.S."/>
            <person name="Yu K."/>
            <person name="Lee J.S."/>
        </authorList>
    </citation>
    <scope>NUCLEOTIDE SEQUENCE</scope>
    <source>
        <strain evidence="18">Tuebingen</strain>
    </source>
</reference>
<dbReference type="RefSeq" id="NP_001019297.2">
    <property type="nucleotide sequence ID" value="NM_001024126.2"/>
</dbReference>
<dbReference type="Pfam" id="PF08266">
    <property type="entry name" value="Cadherin_2"/>
    <property type="match status" value="1"/>
</dbReference>
<comment type="subcellular location">
    <subcellularLocation>
        <location evidence="2">Cell membrane</location>
        <topology evidence="2">Single-pass type I membrane protein</topology>
    </subcellularLocation>
</comment>
<dbReference type="FunFam" id="2.60.40.60:FF:000001">
    <property type="entry name" value="Protocadherin alpha 2"/>
    <property type="match status" value="1"/>
</dbReference>
<dbReference type="CTD" id="554014"/>
<feature type="domain" description="Cadherin" evidence="16">
    <location>
        <begin position="242"/>
        <end position="349"/>
    </location>
</feature>
<dbReference type="InterPro" id="IPR002126">
    <property type="entry name" value="Cadherin-like_dom"/>
</dbReference>
<dbReference type="Pfam" id="PF15974">
    <property type="entry name" value="Cadherin_tail"/>
    <property type="match status" value="1"/>
</dbReference>
<keyword evidence="5 15" id="KW-0732">Signal</keyword>
<feature type="signal peptide" evidence="15 18">
    <location>
        <begin position="1"/>
        <end position="28"/>
    </location>
</feature>
<keyword evidence="10 14" id="KW-0472">Membrane</keyword>
<evidence type="ECO:0000256" key="11">
    <source>
        <dbReference type="ARBA" id="ARBA00023180"/>
    </source>
</evidence>
<dbReference type="InterPro" id="IPR013164">
    <property type="entry name" value="Cadherin_N"/>
</dbReference>
<dbReference type="FunFam" id="2.60.40.60:FF:000006">
    <property type="entry name" value="Protocadherin alpha 2"/>
    <property type="match status" value="1"/>
</dbReference>
<feature type="transmembrane region" description="Helical" evidence="14">
    <location>
        <begin position="689"/>
        <end position="713"/>
    </location>
</feature>
<dbReference type="InterPro" id="IPR015919">
    <property type="entry name" value="Cadherin-like_sf"/>
</dbReference>
<keyword evidence="17" id="KW-1185">Reference proteome</keyword>
<keyword evidence="3" id="KW-1003">Cell membrane</keyword>
<dbReference type="GO" id="GO:0005509">
    <property type="term" value="F:calcium ion binding"/>
    <property type="evidence" value="ECO:0007669"/>
    <property type="project" value="UniProtKB-UniRule"/>
</dbReference>
<feature type="chain" id="PRO_5035034271" evidence="15 18">
    <location>
        <begin position="29"/>
        <end position="949"/>
    </location>
</feature>
<keyword evidence="8" id="KW-0130">Cell adhesion</keyword>
<feature type="domain" description="Cadherin" evidence="16">
    <location>
        <begin position="578"/>
        <end position="673"/>
    </location>
</feature>
<organism evidence="17 18">
    <name type="scientific">Danio rerio</name>
    <name type="common">Zebrafish</name>
    <name type="synonym">Brachydanio rerio</name>
    <dbReference type="NCBI Taxonomy" id="7955"/>
    <lineage>
        <taxon>Eukaryota</taxon>
        <taxon>Metazoa</taxon>
        <taxon>Chordata</taxon>
        <taxon>Craniata</taxon>
        <taxon>Vertebrata</taxon>
        <taxon>Euteleostomi</taxon>
        <taxon>Actinopterygii</taxon>
        <taxon>Neopterygii</taxon>
        <taxon>Teleostei</taxon>
        <taxon>Ostariophysi</taxon>
        <taxon>Cypriniformes</taxon>
        <taxon>Danionidae</taxon>
        <taxon>Danioninae</taxon>
        <taxon>Danio</taxon>
    </lineage>
</organism>
<dbReference type="GeneID" id="554014"/>
<dbReference type="PRINTS" id="PR00205">
    <property type="entry name" value="CADHERIN"/>
</dbReference>
<sequence precursor="true">MKNKKIGERKWAAFWLFAFSLLWSTIGAQIRYTIPEELKEGSVVGNIAKDLGFDISDIAERKLRIASESNRQYFSVDLGKGDLLVNGRIDRETLCGQSSGCLMSIQIVIENPLQMHSVEIEIQDINDNAPNFHTKDATLKISELIAPGTRFILESAEDLDVGSNSLKTYSLSNNNYFRLNVKNLKDGRIGPELVVEKPLDREKQSMHKLILTALDGGNPVKSGTSVLQIAVQDINDNEPKFELSAYKASILETAITGSNVLKIKATDLDEGLNGEIQYLLSAHTPEFVRNVFSVNADTGEITVTGTLDYETKKSYAFDVCAKDKGNPELEGQSSVQIDIIDENDNAPEIILTSLPSPVPENATVGTVVALITVKDLDSGDNGKVDLIVSPDVPFKLKPFHNHYSLITDSLLDREVRPEYNVEIIAMDSGVPPIKTAKTVNIKVLDTNDNSPLFSQTSYNVYINENNLAGASLFSVSASDIDLNKNAFLTYSILDSGSNYVPASSYFYINSENGSIYCMSTFDYEKVKLFSVVVQAKDQGSPSLSSNATVHVFILDQNDNAPAVIYPSTSMGSVSQQRMPRSTKAGHLVTKVTAVDADSGHNAWLFYRLAEATDTSLFSVNLHTGEVRTKRAVSEHDDSSQRLVIEIKDNGEPIQSTTVTVDILIEDGFHEPISDFREKTIEPNRKSGKITLYLIISLASVSLLCLMTFFILLVKCARGSRGGTSCCIRRTNSDYKNPNRNLQIQLNTDGPIKYVEVLGGDMMSQSQSFGSYLSPMSEFSDLTLIKPSSTTNFTDTLNTLDASLPDSAWTFESQQQKPPNTDWRFPPNQRPGPSGAGARPEEAGAGAGVIAGTGPWPNPPTEAEQLQAMMAAANASEATATLGPRYNLQYGPDYRQNVYIPGSTATLTANPQQQVLQQALPPPQALPPTEAPKAAQTPASKKKPTKKDKK</sequence>
<keyword evidence="4 14" id="KW-0812">Transmembrane</keyword>
<evidence type="ECO:0000256" key="1">
    <source>
        <dbReference type="ARBA" id="ARBA00003436"/>
    </source>
</evidence>
<keyword evidence="6" id="KW-0677">Repeat</keyword>
<dbReference type="FunFam" id="2.60.40.60:FF:000004">
    <property type="entry name" value="Protocadherin 1 gamma 2"/>
    <property type="match status" value="1"/>
</dbReference>
<reference evidence="18" key="7">
    <citation type="journal article" date="2020" name="Science">
        <title>An adhesion code ensures robust pattern formation during tissue morphogenesis.</title>
        <authorList>
            <person name="Tsai T.Y."/>
            <person name="Sikora M."/>
            <person name="Xia P."/>
            <person name="Colak-Champollion T."/>
            <person name="Knaut H."/>
            <person name="Heisenberg C.P."/>
            <person name="Megason S.G."/>
        </authorList>
    </citation>
    <scope>NUCLEOTIDE SEQUENCE</scope>
    <source>
        <strain evidence="18">Tuebingen</strain>
    </source>
</reference>
<dbReference type="ZFIN" id="ZDB-GENE-050609-23">
    <property type="gene designation" value="pcdh1g30"/>
</dbReference>
<reference evidence="18" key="2">
    <citation type="journal article" date="2004" name="Genome Res.">
        <title>Multiple variable first exons: a mechanism for cell- and tissue-specific gene regulation.</title>
        <authorList>
            <person name="Zhang T."/>
            <person name="Haws P."/>
            <person name="Wu Q."/>
        </authorList>
    </citation>
    <scope>NUCLEOTIDE SEQUENCE</scope>
    <source>
        <strain evidence="18">Tuebingen</strain>
    </source>
</reference>
<dbReference type="Gene3D" id="2.60.40.60">
    <property type="entry name" value="Cadherins"/>
    <property type="match status" value="6"/>
</dbReference>
<reference evidence="18" key="3">
    <citation type="journal article" date="2004" name="Genome Res.">
        <title>Gene conversion and the evolution of protocadherin gene cluster diversity.</title>
        <authorList>
            <person name="Noonan J.P."/>
            <person name="Grimwood J."/>
            <person name="Schmutz J."/>
            <person name="Dickson M."/>
            <person name="Myers R.M."/>
        </authorList>
    </citation>
    <scope>NUCLEOTIDE SEQUENCE</scope>
    <source>
        <strain evidence="18">Tuebingen</strain>
    </source>
</reference>
<dbReference type="FunFam" id="2.60.40.60:FF:000002">
    <property type="entry name" value="Protocadherin alpha 2"/>
    <property type="match status" value="1"/>
</dbReference>
<evidence type="ECO:0000256" key="7">
    <source>
        <dbReference type="ARBA" id="ARBA00022837"/>
    </source>
</evidence>
<keyword evidence="7 12" id="KW-0106">Calcium</keyword>
<feature type="domain" description="Cadherin" evidence="16">
    <location>
        <begin position="454"/>
        <end position="563"/>
    </location>
</feature>
<evidence type="ECO:0000256" key="12">
    <source>
        <dbReference type="PROSITE-ProRule" id="PRU00043"/>
    </source>
</evidence>
<evidence type="ECO:0000256" key="8">
    <source>
        <dbReference type="ARBA" id="ARBA00022889"/>
    </source>
</evidence>
<evidence type="ECO:0000256" key="3">
    <source>
        <dbReference type="ARBA" id="ARBA00022475"/>
    </source>
</evidence>
<comment type="function">
    <text evidence="1">Potential calcium-dependent cell-adhesion protein. May be involved in the establishment and maintenance of specific neuronal connections in the brain.</text>
</comment>
<gene>
    <name evidence="18 19" type="primary">pcdh1g30</name>
    <name evidence="18" type="synonym">DrPcdh1g26</name>
</gene>
<name>A0A8M1N6C7_DANRE</name>
<reference evidence="18" key="5">
    <citation type="journal article" date="2017" name="PLoS ONE">
        <title>Evolutionary divergence of the vertebrate TNFAIP8 gene family: Applying the spotted gar orthology bridge to understand ohnolog loss in teleosts.</title>
        <authorList>
            <person name="Sullivan C."/>
            <person name="Lage C.R."/>
            <person name="Yoder J.A."/>
            <person name="Postlethwait J.H."/>
            <person name="Kim C.H."/>
        </authorList>
    </citation>
    <scope>NUCLEOTIDE SEQUENCE</scope>
    <source>
        <strain evidence="18">Tuebingen</strain>
    </source>
</reference>
<evidence type="ECO:0000256" key="6">
    <source>
        <dbReference type="ARBA" id="ARBA00022737"/>
    </source>
</evidence>
<evidence type="ECO:0000256" key="15">
    <source>
        <dbReference type="SAM" id="SignalP"/>
    </source>
</evidence>
<evidence type="ECO:0000256" key="4">
    <source>
        <dbReference type="ARBA" id="ARBA00022692"/>
    </source>
</evidence>
<dbReference type="SMART" id="SM00112">
    <property type="entry name" value="CA"/>
    <property type="match status" value="6"/>
</dbReference>
<dbReference type="CDD" id="cd11304">
    <property type="entry name" value="Cadherin_repeat"/>
    <property type="match status" value="6"/>
</dbReference>
<protein>
    <submittedName>
        <fullName evidence="18">Protocadherin 1 gamma 30 precursor</fullName>
    </submittedName>
</protein>
<feature type="domain" description="Cadherin" evidence="16">
    <location>
        <begin position="358"/>
        <end position="453"/>
    </location>
</feature>
<dbReference type="PROSITE" id="PS00232">
    <property type="entry name" value="CADHERIN_1"/>
    <property type="match status" value="3"/>
</dbReference>
<evidence type="ECO:0000256" key="10">
    <source>
        <dbReference type="ARBA" id="ARBA00023136"/>
    </source>
</evidence>
<dbReference type="Pfam" id="PF00028">
    <property type="entry name" value="Cadherin"/>
    <property type="match status" value="5"/>
</dbReference>
<dbReference type="GO" id="GO:0007156">
    <property type="term" value="P:homophilic cell adhesion via plasma membrane adhesion molecules"/>
    <property type="evidence" value="ECO:0007669"/>
    <property type="project" value="InterPro"/>
</dbReference>
<feature type="domain" description="Cadherin" evidence="16">
    <location>
        <begin position="26"/>
        <end position="132"/>
    </location>
</feature>
<reference evidence="18" key="4">
    <citation type="journal article" date="2005" name="Genetics">
        <title>Comparative genomics and diversifying selection of the clustered vertebrate protocadherin genes.</title>
        <authorList>
            <person name="Wu Q."/>
        </authorList>
    </citation>
    <scope>NUCLEOTIDE SEQUENCE</scope>
    <source>
        <strain evidence="18">Tuebingen</strain>
    </source>
</reference>
<dbReference type="InterPro" id="IPR020894">
    <property type="entry name" value="Cadherin_CS"/>
</dbReference>
<evidence type="ECO:0000313" key="17">
    <source>
        <dbReference type="Proteomes" id="UP000000437"/>
    </source>
</evidence>
<evidence type="ECO:0000256" key="14">
    <source>
        <dbReference type="SAM" id="Phobius"/>
    </source>
</evidence>
<reference evidence="18" key="8">
    <citation type="submission" date="2025-08" db="UniProtKB">
        <authorList>
            <consortium name="RefSeq"/>
        </authorList>
    </citation>
    <scope>IDENTIFICATION</scope>
    <source>
        <strain evidence="18">Tuebingen</strain>
    </source>
</reference>
<dbReference type="SUPFAM" id="SSF49313">
    <property type="entry name" value="Cadherin-like"/>
    <property type="match status" value="6"/>
</dbReference>
<feature type="compositionally biased region" description="Basic residues" evidence="13">
    <location>
        <begin position="939"/>
        <end position="949"/>
    </location>
</feature>
<evidence type="ECO:0000256" key="2">
    <source>
        <dbReference type="ARBA" id="ARBA00004251"/>
    </source>
</evidence>
<dbReference type="PROSITE" id="PS50268">
    <property type="entry name" value="CADHERIN_2"/>
    <property type="match status" value="6"/>
</dbReference>
<keyword evidence="9 14" id="KW-1133">Transmembrane helix</keyword>
<feature type="domain" description="Cadherin" evidence="16">
    <location>
        <begin position="133"/>
        <end position="241"/>
    </location>
</feature>
<feature type="region of interest" description="Disordered" evidence="13">
    <location>
        <begin position="810"/>
        <end position="861"/>
    </location>
</feature>
<evidence type="ECO:0000256" key="9">
    <source>
        <dbReference type="ARBA" id="ARBA00022989"/>
    </source>
</evidence>
<evidence type="ECO:0000256" key="13">
    <source>
        <dbReference type="SAM" id="MobiDB-lite"/>
    </source>
</evidence>
<dbReference type="FunFam" id="2.60.40.60:FF:000018">
    <property type="entry name" value="Protocadherin gamma c3"/>
    <property type="match status" value="1"/>
</dbReference>
<dbReference type="GO" id="GO:0009653">
    <property type="term" value="P:anatomical structure morphogenesis"/>
    <property type="evidence" value="ECO:0007669"/>
    <property type="project" value="UniProtKB-ARBA"/>
</dbReference>
<reference evidence="18" key="1">
    <citation type="journal article" date="2004" name="Gene">
        <title>Genomic organization and transcripts of the zebrafish Protocadherin genes.</title>
        <authorList>
            <person name="Tada M.N."/>
            <person name="Senzaki K."/>
            <person name="Tai Y."/>
            <person name="Morishita H."/>
            <person name="Tanaka Y.Z."/>
            <person name="Murata Y."/>
            <person name="Ishii Y."/>
            <person name="Asakawa S."/>
            <person name="Shimizu N."/>
            <person name="Sugino H."/>
            <person name="Yagi T."/>
        </authorList>
    </citation>
    <scope>NUCLEOTIDE SEQUENCE</scope>
    <source>
        <strain evidence="18">Tuebingen</strain>
    </source>
</reference>
<dbReference type="AGR" id="ZFIN:ZDB-GENE-050609-23"/>
<feature type="region of interest" description="Disordered" evidence="13">
    <location>
        <begin position="917"/>
        <end position="949"/>
    </location>
</feature>
<evidence type="ECO:0000313" key="18">
    <source>
        <dbReference type="RefSeq" id="NP_001019297.2"/>
    </source>
</evidence>
<evidence type="ECO:0000259" key="16">
    <source>
        <dbReference type="PROSITE" id="PS50268"/>
    </source>
</evidence>
<evidence type="ECO:0000256" key="5">
    <source>
        <dbReference type="ARBA" id="ARBA00022729"/>
    </source>
</evidence>
<dbReference type="InterPro" id="IPR050174">
    <property type="entry name" value="Protocadherin/Cadherin-CA"/>
</dbReference>
<feature type="compositionally biased region" description="Pro residues" evidence="13">
    <location>
        <begin position="919"/>
        <end position="929"/>
    </location>
</feature>
<dbReference type="FunFam" id="2.60.40.60:FF:000129">
    <property type="entry name" value="protocadherin alpha-C2 isoform X1"/>
    <property type="match status" value="1"/>
</dbReference>
<dbReference type="AlphaFoldDB" id="A0A8M1N6C7"/>
<dbReference type="KEGG" id="dre:554014"/>
<evidence type="ECO:0000313" key="19">
    <source>
        <dbReference type="ZFIN" id="ZDB-GENE-050609-23"/>
    </source>
</evidence>
<dbReference type="PANTHER" id="PTHR24028:SF236">
    <property type="entry name" value="PROTOCADHERIN GAMMA-C3"/>
    <property type="match status" value="1"/>
</dbReference>
<dbReference type="InterPro" id="IPR031904">
    <property type="entry name" value="Cadherin_CBD"/>
</dbReference>
<accession>A0A8M1N6C7</accession>
<dbReference type="PANTHER" id="PTHR24028">
    <property type="entry name" value="CADHERIN-87A"/>
    <property type="match status" value="1"/>
</dbReference>
<dbReference type="Proteomes" id="UP000000437">
    <property type="component" value="Chromosome 10"/>
</dbReference>
<proteinExistence type="predicted"/>
<keyword evidence="11" id="KW-0325">Glycoprotein</keyword>
<dbReference type="GO" id="GO:0005886">
    <property type="term" value="C:plasma membrane"/>
    <property type="evidence" value="ECO:0007669"/>
    <property type="project" value="UniProtKB-SubCell"/>
</dbReference>